<accession>A0ABU9CHI4</accession>
<reference evidence="8 9" key="1">
    <citation type="submission" date="2024-04" db="EMBL/GenBank/DDBJ databases">
        <title>Novel species of the genus Ideonella isolated from streams.</title>
        <authorList>
            <person name="Lu H."/>
        </authorList>
    </citation>
    <scope>NUCLEOTIDE SEQUENCE [LARGE SCALE GENOMIC DNA]</scope>
    <source>
        <strain evidence="8 9">DXS22W</strain>
    </source>
</reference>
<keyword evidence="4" id="KW-1003">Cell membrane</keyword>
<dbReference type="SUPFAM" id="SSF52540">
    <property type="entry name" value="P-loop containing nucleoside triphosphate hydrolases"/>
    <property type="match status" value="1"/>
</dbReference>
<dbReference type="EMBL" id="JBBUTH010000007">
    <property type="protein sequence ID" value="MEK8051138.1"/>
    <property type="molecule type" value="Genomic_DNA"/>
</dbReference>
<dbReference type="GO" id="GO:0005524">
    <property type="term" value="F:ATP binding"/>
    <property type="evidence" value="ECO:0007669"/>
    <property type="project" value="UniProtKB-KW"/>
</dbReference>
<proteinExistence type="inferred from homology"/>
<dbReference type="PROSITE" id="PS00211">
    <property type="entry name" value="ABC_TRANSPORTER_1"/>
    <property type="match status" value="1"/>
</dbReference>
<comment type="similarity">
    <text evidence="1">Belongs to the ABC transporter superfamily.</text>
</comment>
<keyword evidence="5" id="KW-0547">Nucleotide-binding</keyword>
<evidence type="ECO:0000256" key="3">
    <source>
        <dbReference type="ARBA" id="ARBA00022458"/>
    </source>
</evidence>
<protein>
    <submittedName>
        <fullName evidence="8">ABC transporter ATP-binding protein</fullName>
    </submittedName>
</protein>
<comment type="caution">
    <text evidence="8">The sequence shown here is derived from an EMBL/GenBank/DDBJ whole genome shotgun (WGS) entry which is preliminary data.</text>
</comment>
<evidence type="ECO:0000256" key="2">
    <source>
        <dbReference type="ARBA" id="ARBA00022448"/>
    </source>
</evidence>
<feature type="domain" description="ABC transporter" evidence="7">
    <location>
        <begin position="16"/>
        <end position="262"/>
    </location>
</feature>
<organism evidence="8 9">
    <name type="scientific">Pseudaquabacterium inlustre</name>
    <dbReference type="NCBI Taxonomy" id="2984192"/>
    <lineage>
        <taxon>Bacteria</taxon>
        <taxon>Pseudomonadati</taxon>
        <taxon>Pseudomonadota</taxon>
        <taxon>Betaproteobacteria</taxon>
        <taxon>Burkholderiales</taxon>
        <taxon>Sphaerotilaceae</taxon>
        <taxon>Pseudaquabacterium</taxon>
    </lineage>
</organism>
<dbReference type="InterPro" id="IPR050763">
    <property type="entry name" value="ABC_transporter_ATP-binding"/>
</dbReference>
<dbReference type="InterPro" id="IPR003593">
    <property type="entry name" value="AAA+_ATPase"/>
</dbReference>
<dbReference type="PANTHER" id="PTHR42711">
    <property type="entry name" value="ABC TRANSPORTER ATP-BINDING PROTEIN"/>
    <property type="match status" value="1"/>
</dbReference>
<keyword evidence="4" id="KW-0472">Membrane</keyword>
<keyword evidence="3" id="KW-0536">Nodulation</keyword>
<dbReference type="RefSeq" id="WP_341410829.1">
    <property type="nucleotide sequence ID" value="NZ_JBBUTH010000007.1"/>
</dbReference>
<evidence type="ECO:0000313" key="9">
    <source>
        <dbReference type="Proteomes" id="UP001365405"/>
    </source>
</evidence>
<evidence type="ECO:0000256" key="1">
    <source>
        <dbReference type="ARBA" id="ARBA00005417"/>
    </source>
</evidence>
<evidence type="ECO:0000256" key="5">
    <source>
        <dbReference type="ARBA" id="ARBA00022741"/>
    </source>
</evidence>
<evidence type="ECO:0000313" key="8">
    <source>
        <dbReference type="EMBL" id="MEK8051138.1"/>
    </source>
</evidence>
<keyword evidence="2" id="KW-0813">Transport</keyword>
<name>A0ABU9CHI4_9BURK</name>
<evidence type="ECO:0000259" key="7">
    <source>
        <dbReference type="PROSITE" id="PS50893"/>
    </source>
</evidence>
<dbReference type="Pfam" id="PF00005">
    <property type="entry name" value="ABC_tran"/>
    <property type="match status" value="1"/>
</dbReference>
<dbReference type="SMART" id="SM00382">
    <property type="entry name" value="AAA"/>
    <property type="match status" value="1"/>
</dbReference>
<dbReference type="PROSITE" id="PS50893">
    <property type="entry name" value="ABC_TRANSPORTER_2"/>
    <property type="match status" value="1"/>
</dbReference>
<evidence type="ECO:0000256" key="6">
    <source>
        <dbReference type="ARBA" id="ARBA00022840"/>
    </source>
</evidence>
<dbReference type="InterPro" id="IPR003439">
    <property type="entry name" value="ABC_transporter-like_ATP-bd"/>
</dbReference>
<dbReference type="InterPro" id="IPR027417">
    <property type="entry name" value="P-loop_NTPase"/>
</dbReference>
<evidence type="ECO:0000256" key="4">
    <source>
        <dbReference type="ARBA" id="ARBA00022475"/>
    </source>
</evidence>
<dbReference type="Proteomes" id="UP001365405">
    <property type="component" value="Unassembled WGS sequence"/>
</dbReference>
<sequence>MNAPAPGAALAAPCLLRVDGLRKTYVSTGFRSLLGLRPPRITQALDGVSFALQAGQVTALLGPNGAGKTTLINILCDLTRANEGRVELAGFEIPEQGRAARRRLGYCSTNDRSFFWRLSGRSNLEFFAALQDYPREEARARADEMLRRFDLQAHAEKLFHTYSAGMKKRLGLARAFLHEPSVLLLDEPTSGLDTRSTDELLAMVRQEIGRRPKTVLWATHRADEIERLCDRVIVMIGGRVHFDDSAERFLGISRRHMVFTIEALAPAAGSDAFTEAMARLGLQCGPVNERGELALVGHGDERALSGVLSAVIAAGALVRQVQRQAEPLHQVFSHLASGERAQPATHAAGA</sequence>
<dbReference type="PANTHER" id="PTHR42711:SF5">
    <property type="entry name" value="ABC TRANSPORTER ATP-BINDING PROTEIN NATA"/>
    <property type="match status" value="1"/>
</dbReference>
<keyword evidence="6 8" id="KW-0067">ATP-binding</keyword>
<dbReference type="Gene3D" id="3.40.50.300">
    <property type="entry name" value="P-loop containing nucleotide triphosphate hydrolases"/>
    <property type="match status" value="1"/>
</dbReference>
<gene>
    <name evidence="8" type="ORF">AACH10_12880</name>
</gene>
<dbReference type="InterPro" id="IPR017871">
    <property type="entry name" value="ABC_transporter-like_CS"/>
</dbReference>
<keyword evidence="9" id="KW-1185">Reference proteome</keyword>